<protein>
    <submittedName>
        <fullName evidence="1">Uncharacterized protein</fullName>
    </submittedName>
</protein>
<sequence>MRILKEFRKNILMLKEKLTKTSKHDEDDMANILTVKKYGDKWIYFSFQKKNIGTAPLPTPIKPPSLLFFISSSFQIFPGACFTPPREAEPKINSASPELIILLTSTDSNQPTVTRDRKPPGDEAVKLMFVNKQPSS</sequence>
<evidence type="ECO:0000313" key="1">
    <source>
        <dbReference type="EMBL" id="GIY99560.1"/>
    </source>
</evidence>
<reference evidence="1 2" key="1">
    <citation type="submission" date="2021-06" db="EMBL/GenBank/DDBJ databases">
        <title>Caerostris extrusa draft genome.</title>
        <authorList>
            <person name="Kono N."/>
            <person name="Arakawa K."/>
        </authorList>
    </citation>
    <scope>NUCLEOTIDE SEQUENCE [LARGE SCALE GENOMIC DNA]</scope>
</reference>
<organism evidence="1 2">
    <name type="scientific">Caerostris extrusa</name>
    <name type="common">Bark spider</name>
    <name type="synonym">Caerostris bankana</name>
    <dbReference type="NCBI Taxonomy" id="172846"/>
    <lineage>
        <taxon>Eukaryota</taxon>
        <taxon>Metazoa</taxon>
        <taxon>Ecdysozoa</taxon>
        <taxon>Arthropoda</taxon>
        <taxon>Chelicerata</taxon>
        <taxon>Arachnida</taxon>
        <taxon>Araneae</taxon>
        <taxon>Araneomorphae</taxon>
        <taxon>Entelegynae</taxon>
        <taxon>Araneoidea</taxon>
        <taxon>Araneidae</taxon>
        <taxon>Caerostris</taxon>
    </lineage>
</organism>
<dbReference type="EMBL" id="BPLR01018433">
    <property type="protein sequence ID" value="GIY99560.1"/>
    <property type="molecule type" value="Genomic_DNA"/>
</dbReference>
<dbReference type="AlphaFoldDB" id="A0AAV4XZD6"/>
<proteinExistence type="predicted"/>
<comment type="caution">
    <text evidence="1">The sequence shown here is derived from an EMBL/GenBank/DDBJ whole genome shotgun (WGS) entry which is preliminary data.</text>
</comment>
<accession>A0AAV4XZD6</accession>
<name>A0AAV4XZD6_CAEEX</name>
<evidence type="ECO:0000313" key="2">
    <source>
        <dbReference type="Proteomes" id="UP001054945"/>
    </source>
</evidence>
<keyword evidence="2" id="KW-1185">Reference proteome</keyword>
<gene>
    <name evidence="1" type="ORF">CEXT_71401</name>
</gene>
<dbReference type="Proteomes" id="UP001054945">
    <property type="component" value="Unassembled WGS sequence"/>
</dbReference>